<proteinExistence type="predicted"/>
<name>W6TZW0_ECHGR</name>
<accession>W6TZW0</accession>
<evidence type="ECO:0000313" key="1">
    <source>
        <dbReference type="EMBL" id="EUB54288.1"/>
    </source>
</evidence>
<gene>
    <name evidence="1" type="ORF">EGR_10849</name>
</gene>
<dbReference type="GeneID" id="36346564"/>
<keyword evidence="2" id="KW-1185">Reference proteome</keyword>
<dbReference type="RefSeq" id="XP_024345484.1">
    <property type="nucleotide sequence ID" value="XM_024500098.1"/>
</dbReference>
<organism evidence="1 2">
    <name type="scientific">Echinococcus granulosus</name>
    <name type="common">Hydatid tapeworm</name>
    <dbReference type="NCBI Taxonomy" id="6210"/>
    <lineage>
        <taxon>Eukaryota</taxon>
        <taxon>Metazoa</taxon>
        <taxon>Spiralia</taxon>
        <taxon>Lophotrochozoa</taxon>
        <taxon>Platyhelminthes</taxon>
        <taxon>Cestoda</taxon>
        <taxon>Eucestoda</taxon>
        <taxon>Cyclophyllidea</taxon>
        <taxon>Taeniidae</taxon>
        <taxon>Echinococcus</taxon>
        <taxon>Echinococcus granulosus group</taxon>
    </lineage>
</organism>
<dbReference type="AlphaFoldDB" id="W6TZW0"/>
<dbReference type="EMBL" id="APAU02000283">
    <property type="protein sequence ID" value="EUB54288.1"/>
    <property type="molecule type" value="Genomic_DNA"/>
</dbReference>
<dbReference type="KEGG" id="egl:EGR_10849"/>
<dbReference type="Proteomes" id="UP000019149">
    <property type="component" value="Unassembled WGS sequence"/>
</dbReference>
<protein>
    <submittedName>
        <fullName evidence="1">Uncharacterized protein</fullName>
    </submittedName>
</protein>
<evidence type="ECO:0000313" key="2">
    <source>
        <dbReference type="Proteomes" id="UP000019149"/>
    </source>
</evidence>
<comment type="caution">
    <text evidence="1">The sequence shown here is derived from an EMBL/GenBank/DDBJ whole genome shotgun (WGS) entry which is preliminary data.</text>
</comment>
<sequence>MSAASSTSMQLGGFFTSAGVRRGSPIKVVDYLAPTLTPIPIHPPKQPILV</sequence>
<reference evidence="1 2" key="1">
    <citation type="journal article" date="2013" name="Nat. Genet.">
        <title>The genome of the hydatid tapeworm Echinococcus granulosus.</title>
        <authorList>
            <person name="Zheng H."/>
            <person name="Zhang W."/>
            <person name="Zhang L."/>
            <person name="Zhang Z."/>
            <person name="Li J."/>
            <person name="Lu G."/>
            <person name="Zhu Y."/>
            <person name="Wang Y."/>
            <person name="Huang Y."/>
            <person name="Liu J."/>
            <person name="Kang H."/>
            <person name="Chen J."/>
            <person name="Wang L."/>
            <person name="Chen A."/>
            <person name="Yu S."/>
            <person name="Gao Z."/>
            <person name="Jin L."/>
            <person name="Gu W."/>
            <person name="Wang Z."/>
            <person name="Zhao L."/>
            <person name="Shi B."/>
            <person name="Wen H."/>
            <person name="Lin R."/>
            <person name="Jones M.K."/>
            <person name="Brejova B."/>
            <person name="Vinar T."/>
            <person name="Zhao G."/>
            <person name="McManus D.P."/>
            <person name="Chen Z."/>
            <person name="Zhou Y."/>
            <person name="Wang S."/>
        </authorList>
    </citation>
    <scope>NUCLEOTIDE SEQUENCE [LARGE SCALE GENOMIC DNA]</scope>
</reference>
<dbReference type="CTD" id="36346564"/>